<name>A0ABW0JCV6_9BURK</name>
<evidence type="ECO:0000313" key="2">
    <source>
        <dbReference type="EMBL" id="MFC5430822.1"/>
    </source>
</evidence>
<proteinExistence type="predicted"/>
<organism evidence="2 3">
    <name type="scientific">Paraburkholderia denitrificans</name>
    <dbReference type="NCBI Taxonomy" id="694025"/>
    <lineage>
        <taxon>Bacteria</taxon>
        <taxon>Pseudomonadati</taxon>
        <taxon>Pseudomonadota</taxon>
        <taxon>Betaproteobacteria</taxon>
        <taxon>Burkholderiales</taxon>
        <taxon>Burkholderiaceae</taxon>
        <taxon>Paraburkholderia</taxon>
    </lineage>
</organism>
<gene>
    <name evidence="2" type="ORF">ACFPTO_18755</name>
</gene>
<protein>
    <recommendedName>
        <fullName evidence="4">Surface antigen</fullName>
    </recommendedName>
</protein>
<evidence type="ECO:0008006" key="4">
    <source>
        <dbReference type="Google" id="ProtNLM"/>
    </source>
</evidence>
<feature type="signal peptide" evidence="1">
    <location>
        <begin position="1"/>
        <end position="23"/>
    </location>
</feature>
<comment type="caution">
    <text evidence="2">The sequence shown here is derived from an EMBL/GenBank/DDBJ whole genome shotgun (WGS) entry which is preliminary data.</text>
</comment>
<evidence type="ECO:0000256" key="1">
    <source>
        <dbReference type="SAM" id="SignalP"/>
    </source>
</evidence>
<keyword evidence="1" id="KW-0732">Signal</keyword>
<dbReference type="EMBL" id="JBHSMP010000024">
    <property type="protein sequence ID" value="MFC5430822.1"/>
    <property type="molecule type" value="Genomic_DNA"/>
</dbReference>
<sequence length="170" mass="18199">MRKLPGFAIVCCALAVGSTSAVSQQVMDTPSAGPVCRTVTGTADIDGTPQQFSGLACLQPDGTWTIVQADYGTLSYPAEAWPAYGWWPPVAVGASFIFIDRFHRFHPIRTVRFVHPGMHGGFRGDGFRGGSFRGDGFRRDGFRGGFRGGFHGGFHGGHMIRGGMGGGHHR</sequence>
<evidence type="ECO:0000313" key="3">
    <source>
        <dbReference type="Proteomes" id="UP001596103"/>
    </source>
</evidence>
<feature type="chain" id="PRO_5046163964" description="Surface antigen" evidence="1">
    <location>
        <begin position="24"/>
        <end position="170"/>
    </location>
</feature>
<accession>A0ABW0JCV6</accession>
<dbReference type="Proteomes" id="UP001596103">
    <property type="component" value="Unassembled WGS sequence"/>
</dbReference>
<keyword evidence="3" id="KW-1185">Reference proteome</keyword>
<reference evidence="3" key="1">
    <citation type="journal article" date="2019" name="Int. J. Syst. Evol. Microbiol.">
        <title>The Global Catalogue of Microorganisms (GCM) 10K type strain sequencing project: providing services to taxonomists for standard genome sequencing and annotation.</title>
        <authorList>
            <consortium name="The Broad Institute Genomics Platform"/>
            <consortium name="The Broad Institute Genome Sequencing Center for Infectious Disease"/>
            <person name="Wu L."/>
            <person name="Ma J."/>
        </authorList>
    </citation>
    <scope>NUCLEOTIDE SEQUENCE [LARGE SCALE GENOMIC DNA]</scope>
    <source>
        <strain evidence="3">CCUG 56042</strain>
    </source>
</reference>
<dbReference type="RefSeq" id="WP_377713594.1">
    <property type="nucleotide sequence ID" value="NZ_JBHSMP010000024.1"/>
</dbReference>